<dbReference type="InterPro" id="IPR051310">
    <property type="entry name" value="MCP_chemotaxis"/>
</dbReference>
<keyword evidence="5" id="KW-0472">Membrane</keyword>
<keyword evidence="10" id="KW-1185">Reference proteome</keyword>
<dbReference type="Proteomes" id="UP000528286">
    <property type="component" value="Unassembled WGS sequence"/>
</dbReference>
<dbReference type="GO" id="GO:0016020">
    <property type="term" value="C:membrane"/>
    <property type="evidence" value="ECO:0007669"/>
    <property type="project" value="InterPro"/>
</dbReference>
<keyword evidence="1" id="KW-0145">Chemotaxis</keyword>
<keyword evidence="4" id="KW-0175">Coiled coil</keyword>
<name>A0A7W6J8W4_9HYPH</name>
<feature type="domain" description="Methyl-accepting transducer" evidence="6">
    <location>
        <begin position="461"/>
        <end position="690"/>
    </location>
</feature>
<dbReference type="Gene3D" id="1.10.287.950">
    <property type="entry name" value="Methyl-accepting chemotaxis protein"/>
    <property type="match status" value="1"/>
</dbReference>
<evidence type="ECO:0000256" key="2">
    <source>
        <dbReference type="ARBA" id="ARBA00029447"/>
    </source>
</evidence>
<dbReference type="SMART" id="SM00283">
    <property type="entry name" value="MA"/>
    <property type="match status" value="1"/>
</dbReference>
<keyword evidence="5" id="KW-1133">Transmembrane helix</keyword>
<protein>
    <submittedName>
        <fullName evidence="9">Methyl-accepting chemotaxis protein</fullName>
    </submittedName>
</protein>
<dbReference type="PANTHER" id="PTHR43531">
    <property type="entry name" value="PROTEIN ICFG"/>
    <property type="match status" value="1"/>
</dbReference>
<evidence type="ECO:0000259" key="8">
    <source>
        <dbReference type="PROSITE" id="PS50885"/>
    </source>
</evidence>
<comment type="caution">
    <text evidence="9">The sequence shown here is derived from an EMBL/GenBank/DDBJ whole genome shotgun (WGS) entry which is preliminary data.</text>
</comment>
<dbReference type="CDD" id="cd11386">
    <property type="entry name" value="MCP_signal"/>
    <property type="match status" value="1"/>
</dbReference>
<dbReference type="GO" id="GO:0006935">
    <property type="term" value="P:chemotaxis"/>
    <property type="evidence" value="ECO:0007669"/>
    <property type="project" value="UniProtKB-KW"/>
</dbReference>
<evidence type="ECO:0000259" key="6">
    <source>
        <dbReference type="PROSITE" id="PS50111"/>
    </source>
</evidence>
<evidence type="ECO:0000256" key="1">
    <source>
        <dbReference type="ARBA" id="ARBA00022500"/>
    </source>
</evidence>
<dbReference type="GO" id="GO:0004888">
    <property type="term" value="F:transmembrane signaling receptor activity"/>
    <property type="evidence" value="ECO:0007669"/>
    <property type="project" value="InterPro"/>
</dbReference>
<dbReference type="SUPFAM" id="SSF58104">
    <property type="entry name" value="Methyl-accepting chemotaxis protein (MCP) signaling domain"/>
    <property type="match status" value="1"/>
</dbReference>
<evidence type="ECO:0000313" key="9">
    <source>
        <dbReference type="EMBL" id="MBB4066048.1"/>
    </source>
</evidence>
<dbReference type="Gene3D" id="6.10.340.10">
    <property type="match status" value="1"/>
</dbReference>
<evidence type="ECO:0000256" key="5">
    <source>
        <dbReference type="SAM" id="Phobius"/>
    </source>
</evidence>
<dbReference type="InterPro" id="IPR004089">
    <property type="entry name" value="MCPsignal_dom"/>
</dbReference>
<comment type="similarity">
    <text evidence="2">Belongs to the methyl-accepting chemotaxis (MCP) protein family.</text>
</comment>
<reference evidence="9 10" key="1">
    <citation type="submission" date="2020-08" db="EMBL/GenBank/DDBJ databases">
        <title>Genomic Encyclopedia of Type Strains, Phase IV (KMG-IV): sequencing the most valuable type-strain genomes for metagenomic binning, comparative biology and taxonomic classification.</title>
        <authorList>
            <person name="Goeker M."/>
        </authorList>
    </citation>
    <scope>NUCLEOTIDE SEQUENCE [LARGE SCALE GENOMIC DNA]</scope>
    <source>
        <strain evidence="9 10">DSM 29853</strain>
    </source>
</reference>
<gene>
    <name evidence="9" type="ORF">GGR23_003261</name>
</gene>
<sequence>MSRLSLQTLLYLIAAAPLLAFLWLGGDAILTAYRQYALLERQAVVQQLAEAGRNIAQALPAEGFATPETRPAQREATDKALQALYDAFDAWKAEGHRDPTIEADLSVIRERLGHLPTYRGHVDATGVSDLREALTILQPASAAGLDLVRRSAATIDDLDLSRLIDGYHALLQIGDAGLIELDYGHRFLNGEALAPEDLAFVLHAKNLRGIYGPKVQEYLPPELAAKVADFQASGDGAFLAATLAGVYANKPGASDPAAVGKWDKAAGAQIQLIAKTVDETSAALGGRMAERIAALEWQLKSSIIGTTVVFLGALVLCLLTARTVAGTIRSICRRMLDLADGETRAPVPFTDRKDLIGEMARCVDIFRAAAIRNRELETEAEENRVQQENERRRIEAEAAEQAELRLQAATRSLASGLNRLASGDLLCEIEEAFAPQFEALRHDFNQSVRSLRAALSQVEQTVRVVHSGSAEISAASSNLARRTESQAASLEETAASLEEISANVQTTSSRTSEVRDLVSETRDSAKRFMGVADDAINAMQAIENSSRQINQIIAVIDEIAFQTNLLALNAGVEAARAGEAGKGFAVVAQEVRELAQRAAKAAKEIKTLITSSQERVVDGVKLVGTTGQGLVAIADLVRSIHEHMDAIALSANEQAGGLNQVNKTVNMMDQATQSNAAMVQEMNASAACLVQEADSLSAMLQRFSTGVAASVPAGRQAYRAA</sequence>
<dbReference type="Pfam" id="PF00015">
    <property type="entry name" value="MCPsignal"/>
    <property type="match status" value="1"/>
</dbReference>
<dbReference type="PROSITE" id="PS50111">
    <property type="entry name" value="CHEMOTAXIS_TRANSDUC_2"/>
    <property type="match status" value="1"/>
</dbReference>
<dbReference type="InterPro" id="IPR000727">
    <property type="entry name" value="T_SNARE_dom"/>
</dbReference>
<feature type="domain" description="HAMP" evidence="8">
    <location>
        <begin position="404"/>
        <end position="456"/>
    </location>
</feature>
<evidence type="ECO:0000259" key="7">
    <source>
        <dbReference type="PROSITE" id="PS50192"/>
    </source>
</evidence>
<dbReference type="AlphaFoldDB" id="A0A7W6J8W4"/>
<dbReference type="PROSITE" id="PS50885">
    <property type="entry name" value="HAMP"/>
    <property type="match status" value="1"/>
</dbReference>
<evidence type="ECO:0000313" key="10">
    <source>
        <dbReference type="Proteomes" id="UP000528286"/>
    </source>
</evidence>
<evidence type="ECO:0000256" key="4">
    <source>
        <dbReference type="SAM" id="Coils"/>
    </source>
</evidence>
<dbReference type="PRINTS" id="PR00260">
    <property type="entry name" value="CHEMTRNSDUCR"/>
</dbReference>
<accession>A0A7W6J8W4</accession>
<dbReference type="InterPro" id="IPR004090">
    <property type="entry name" value="Chemotax_Me-accpt_rcpt"/>
</dbReference>
<feature type="domain" description="T-SNARE coiled-coil homology" evidence="7">
    <location>
        <begin position="452"/>
        <end position="514"/>
    </location>
</feature>
<dbReference type="InterPro" id="IPR003660">
    <property type="entry name" value="HAMP_dom"/>
</dbReference>
<dbReference type="EMBL" id="JACIEZ010000007">
    <property type="protein sequence ID" value="MBB4066048.1"/>
    <property type="molecule type" value="Genomic_DNA"/>
</dbReference>
<feature type="transmembrane region" description="Helical" evidence="5">
    <location>
        <begin position="303"/>
        <end position="325"/>
    </location>
</feature>
<feature type="coiled-coil region" evidence="4">
    <location>
        <begin position="371"/>
        <end position="404"/>
    </location>
</feature>
<evidence type="ECO:0000256" key="3">
    <source>
        <dbReference type="PROSITE-ProRule" id="PRU00284"/>
    </source>
</evidence>
<dbReference type="GO" id="GO:0007165">
    <property type="term" value="P:signal transduction"/>
    <property type="evidence" value="ECO:0007669"/>
    <property type="project" value="UniProtKB-KW"/>
</dbReference>
<dbReference type="RefSeq" id="WP_183367335.1">
    <property type="nucleotide sequence ID" value="NZ_JACIEZ010000007.1"/>
</dbReference>
<dbReference type="PANTHER" id="PTHR43531:SF11">
    <property type="entry name" value="METHYL-ACCEPTING CHEMOTAXIS PROTEIN 3"/>
    <property type="match status" value="1"/>
</dbReference>
<keyword evidence="5" id="KW-0812">Transmembrane</keyword>
<organism evidence="9 10">
    <name type="scientific">Gellertiella hungarica</name>
    <dbReference type="NCBI Taxonomy" id="1572859"/>
    <lineage>
        <taxon>Bacteria</taxon>
        <taxon>Pseudomonadati</taxon>
        <taxon>Pseudomonadota</taxon>
        <taxon>Alphaproteobacteria</taxon>
        <taxon>Hyphomicrobiales</taxon>
        <taxon>Rhizobiaceae</taxon>
        <taxon>Gellertiella</taxon>
    </lineage>
</organism>
<dbReference type="SMART" id="SM00304">
    <property type="entry name" value="HAMP"/>
    <property type="match status" value="2"/>
</dbReference>
<dbReference type="PROSITE" id="PS50192">
    <property type="entry name" value="T_SNARE"/>
    <property type="match status" value="1"/>
</dbReference>
<proteinExistence type="inferred from homology"/>
<keyword evidence="3" id="KW-0807">Transducer</keyword>